<proteinExistence type="predicted"/>
<protein>
    <recommendedName>
        <fullName evidence="3">DUF2171 domain-containing protein</fullName>
    </recommendedName>
</protein>
<gene>
    <name evidence="1" type="ORF">GCM10025881_08930</name>
</gene>
<name>A0ABQ6K436_9MICO</name>
<keyword evidence="2" id="KW-1185">Reference proteome</keyword>
<accession>A0ABQ6K436</accession>
<comment type="caution">
    <text evidence="1">The sequence shown here is derived from an EMBL/GenBank/DDBJ whole genome shotgun (WGS) entry which is preliminary data.</text>
</comment>
<dbReference type="RefSeq" id="WP_284253084.1">
    <property type="nucleotide sequence ID" value="NZ_BAAAQO010000003.1"/>
</dbReference>
<evidence type="ECO:0000313" key="2">
    <source>
        <dbReference type="Proteomes" id="UP001157034"/>
    </source>
</evidence>
<dbReference type="Proteomes" id="UP001157034">
    <property type="component" value="Unassembled WGS sequence"/>
</dbReference>
<reference evidence="2" key="1">
    <citation type="journal article" date="2019" name="Int. J. Syst. Evol. Microbiol.">
        <title>The Global Catalogue of Microorganisms (GCM) 10K type strain sequencing project: providing services to taxonomists for standard genome sequencing and annotation.</title>
        <authorList>
            <consortium name="The Broad Institute Genomics Platform"/>
            <consortium name="The Broad Institute Genome Sequencing Center for Infectious Disease"/>
            <person name="Wu L."/>
            <person name="Ma J."/>
        </authorList>
    </citation>
    <scope>NUCLEOTIDE SEQUENCE [LARGE SCALE GENOMIC DNA]</scope>
    <source>
        <strain evidence="2">NBRC 108894</strain>
    </source>
</reference>
<dbReference type="EMBL" id="BSVB01000001">
    <property type="protein sequence ID" value="GMA94069.1"/>
    <property type="molecule type" value="Genomic_DNA"/>
</dbReference>
<evidence type="ECO:0008006" key="3">
    <source>
        <dbReference type="Google" id="ProtNLM"/>
    </source>
</evidence>
<organism evidence="1 2">
    <name type="scientific">Pseudolysinimonas kribbensis</name>
    <dbReference type="NCBI Taxonomy" id="433641"/>
    <lineage>
        <taxon>Bacteria</taxon>
        <taxon>Bacillati</taxon>
        <taxon>Actinomycetota</taxon>
        <taxon>Actinomycetes</taxon>
        <taxon>Micrococcales</taxon>
        <taxon>Microbacteriaceae</taxon>
        <taxon>Pseudolysinimonas</taxon>
    </lineage>
</organism>
<evidence type="ECO:0000313" key="1">
    <source>
        <dbReference type="EMBL" id="GMA94069.1"/>
    </source>
</evidence>
<sequence length="118" mass="12742">MADDTPISYEALRPGTRVVSAHGAELGTVAHVLADDHLDFFDGIVLHTPHGIRFVGRDSIDAITAAKVTTTIADDDAAHLPKPDGEPIYEVEALQATGTSLTARLARLFGREHWTRTE</sequence>